<feature type="non-terminal residue" evidence="1">
    <location>
        <position position="1"/>
    </location>
</feature>
<dbReference type="EMBL" id="JANEYG010000014">
    <property type="protein sequence ID" value="KAJ8920477.1"/>
    <property type="molecule type" value="Genomic_DNA"/>
</dbReference>
<sequence>FTGLIAVLAVFNIEVFNSKIQIQNLSHKIGYEKIGAAGVSDGFWFSAMVVSSFTCQQLPALPGIE</sequence>
<protein>
    <submittedName>
        <fullName evidence="1">Uncharacterized protein</fullName>
    </submittedName>
</protein>
<name>A0AAV8W1A3_9CUCU</name>
<dbReference type="AlphaFoldDB" id="A0AAV8W1A3"/>
<reference evidence="1 2" key="1">
    <citation type="journal article" date="2023" name="Insect Mol. Biol.">
        <title>Genome sequencing provides insights into the evolution of gene families encoding plant cell wall-degrading enzymes in longhorned beetles.</title>
        <authorList>
            <person name="Shin N.R."/>
            <person name="Okamura Y."/>
            <person name="Kirsch R."/>
            <person name="Pauchet Y."/>
        </authorList>
    </citation>
    <scope>NUCLEOTIDE SEQUENCE [LARGE SCALE GENOMIC DNA]</scope>
    <source>
        <strain evidence="1">EAD_L_NR</strain>
    </source>
</reference>
<comment type="caution">
    <text evidence="1">The sequence shown here is derived from an EMBL/GenBank/DDBJ whole genome shotgun (WGS) entry which is preliminary data.</text>
</comment>
<organism evidence="1 2">
    <name type="scientific">Exocentrus adspersus</name>
    <dbReference type="NCBI Taxonomy" id="1586481"/>
    <lineage>
        <taxon>Eukaryota</taxon>
        <taxon>Metazoa</taxon>
        <taxon>Ecdysozoa</taxon>
        <taxon>Arthropoda</taxon>
        <taxon>Hexapoda</taxon>
        <taxon>Insecta</taxon>
        <taxon>Pterygota</taxon>
        <taxon>Neoptera</taxon>
        <taxon>Endopterygota</taxon>
        <taxon>Coleoptera</taxon>
        <taxon>Polyphaga</taxon>
        <taxon>Cucujiformia</taxon>
        <taxon>Chrysomeloidea</taxon>
        <taxon>Cerambycidae</taxon>
        <taxon>Lamiinae</taxon>
        <taxon>Acanthocinini</taxon>
        <taxon>Exocentrus</taxon>
    </lineage>
</organism>
<gene>
    <name evidence="1" type="ORF">NQ315_005345</name>
</gene>
<proteinExistence type="predicted"/>
<evidence type="ECO:0000313" key="1">
    <source>
        <dbReference type="EMBL" id="KAJ8920477.1"/>
    </source>
</evidence>
<accession>A0AAV8W1A3</accession>
<keyword evidence="2" id="KW-1185">Reference proteome</keyword>
<evidence type="ECO:0000313" key="2">
    <source>
        <dbReference type="Proteomes" id="UP001159042"/>
    </source>
</evidence>
<dbReference type="Proteomes" id="UP001159042">
    <property type="component" value="Unassembled WGS sequence"/>
</dbReference>